<dbReference type="EMBL" id="JBIYXZ010002083">
    <property type="protein sequence ID" value="KAL3048219.1"/>
    <property type="molecule type" value="Genomic_DNA"/>
</dbReference>
<feature type="region of interest" description="Disordered" evidence="2">
    <location>
        <begin position="962"/>
        <end position="983"/>
    </location>
</feature>
<feature type="compositionally biased region" description="Basic and acidic residues" evidence="2">
    <location>
        <begin position="1155"/>
        <end position="1177"/>
    </location>
</feature>
<feature type="compositionally biased region" description="Basic and acidic residues" evidence="2">
    <location>
        <begin position="1131"/>
        <end position="1148"/>
    </location>
</feature>
<feature type="region of interest" description="Disordered" evidence="2">
    <location>
        <begin position="1131"/>
        <end position="1177"/>
    </location>
</feature>
<feature type="region of interest" description="Disordered" evidence="2">
    <location>
        <begin position="1408"/>
        <end position="1431"/>
    </location>
</feature>
<feature type="region of interest" description="Disordered" evidence="2">
    <location>
        <begin position="1221"/>
        <end position="1245"/>
    </location>
</feature>
<protein>
    <recommendedName>
        <fullName evidence="5">Golgin B1</fullName>
    </recommendedName>
</protein>
<accession>A0ABD2G257</accession>
<evidence type="ECO:0008006" key="5">
    <source>
        <dbReference type="Google" id="ProtNLM"/>
    </source>
</evidence>
<comment type="caution">
    <text evidence="3">The sequence shown here is derived from an EMBL/GenBank/DDBJ whole genome shotgun (WGS) entry which is preliminary data.</text>
</comment>
<feature type="compositionally biased region" description="Basic and acidic residues" evidence="2">
    <location>
        <begin position="137"/>
        <end position="171"/>
    </location>
</feature>
<keyword evidence="1" id="KW-0175">Coiled coil</keyword>
<sequence length="1634" mass="185731">MFSRLATVLQELSGEEGQDGDPQGMLVPQLPAGEGQAPGESEAPEEALERLAHLEQLVVQLKELIREKDTALSDKDAKLKNEKDEAEARFTKLKLQAKAKMASLGKQITELKGQGGAPQSPDSSFTGAGTAVEEELQELRNRLREEEANSRELQERLRTTEQTLQDKESAHAEQLQKLQAVVCEKDVRFQEQIQKHEEELLTSQSQSDGQLQQALNAAQRRCEELEEALNSRSQVLEMLQQEVSSADQQKQILTAQFRQMEQELAEAAMQREEERQQWSGQASRADAEVAALTSSLEDFERDRAELVRQDDELAALREAEHGNLEALERERMEFARLERELSLMKEAEFAAVQASHDASESDRAEILRLESELASLREAVVHSSEDASEREQSEVDKLEQELASLKEEHEDAQKKGEVLAEIWKHLRFLAVEDEQAAEEVPVPSDLSLFLDTVQTIETQLTRLREERSESEQRCAYLTHTMETLHDQLDRNTTEHEETAARIQQLEHNLITTPERDDVTEPSGQDSTEAKHEHILELEQQLLERDNELLALRESLRQATEQSASGVASSENYEQTPDQGQDADTPLHDSSAALSGFMEDSRDDETTLVAEDTSVFSMSAGTESSPELIGDQSESPEESKGASSDEMVASSDSEVAHSSWTLLEALNQDGGQEWPSNLQDFSQLQSWEATSMEQETSTVQVESSSVIIRETVQVHVTQQSSSTTEDSISSGQVFAQALAEELQKRYSEILAELQRLREAAAESREKIKSLEEETQYLTAAKEEAESQSNSFEEELQSTREEMEKLSQNSSSGVEKYGVEMQLLEEQIDILSSQSKTKEERTQALQADLETAQQAFSEQEGHVRMLSAQLEERELLSSELERRLQEMENSMLEYSQTSELNTDTLSIKDTEISELQLLLGQKEQEVMELNDSMSAKLLQAEEEKFQINGEVKSLKEQIVDFEKVRDEKRKESSEDSGAHVDDELTSVRKEKGVLETQLMTTKKKLQAALVQRKELMKKVADFDVEVKKLKEREVETPADIPEAEQSRGQEIQEMDAKLLELQQTLRTKEEAVEALDLKMTQQDQALTETLAVNKKLIEEAERSQQADGPPEITALQSQVASLEAECETLQKKVQEAQESRKETIRKAKEKDRHHREQLKQQKEEYSELVERSEEQSAEREVLLTKLRELEEQISTEPPKEAKQLAEKMEKQVTSDWVQEEWVDFATSETDSSQPQSSDPVQQSVFSEQMDESLQALRGEIQTVRMANAELEKQLQDTHTSLSLKEAELLELGEELQALREKERQIDALSEEVNDLREKFHQAEAYAETLKAEMEIAAKATSEDSTSSITTLQAEVEDFKEFLDNKNREIMELGQQLSEQNSLIHSMQDTVSQKDQLIVSLQEELNAEQEKSQRLEVEVPQKQEEEKDSEAKTQQLQRKLQAALISRKEVLKENKTKKEQLAETEKLIKKLKQKMESVENELEKLRAERVRLIDEVDRTLVENQSLGSSCESLKLAMEGIVSEKDACKREVELAREEAAKACREWEEKVQGMKDEYETLLKSYENVSDEAERVRRVLEAARQERKDLATKVRAHEAGRQEAERQGEEAQKEVDLVKDKMRKVCQRKAAENNGVRGRE</sequence>
<organism evidence="3 4">
    <name type="scientific">Pagothenia borchgrevinki</name>
    <name type="common">Bald rockcod</name>
    <name type="synonym">Trematomus borchgrevinki</name>
    <dbReference type="NCBI Taxonomy" id="8213"/>
    <lineage>
        <taxon>Eukaryota</taxon>
        <taxon>Metazoa</taxon>
        <taxon>Chordata</taxon>
        <taxon>Craniata</taxon>
        <taxon>Vertebrata</taxon>
        <taxon>Euteleostomi</taxon>
        <taxon>Actinopterygii</taxon>
        <taxon>Neopterygii</taxon>
        <taxon>Teleostei</taxon>
        <taxon>Neoteleostei</taxon>
        <taxon>Acanthomorphata</taxon>
        <taxon>Eupercaria</taxon>
        <taxon>Perciformes</taxon>
        <taxon>Notothenioidei</taxon>
        <taxon>Nototheniidae</taxon>
        <taxon>Pagothenia</taxon>
    </lineage>
</organism>
<feature type="region of interest" description="Disordered" evidence="2">
    <location>
        <begin position="1"/>
        <end position="46"/>
    </location>
</feature>
<dbReference type="PANTHER" id="PTHR18887">
    <property type="entry name" value="GOLGI-ASSOCIATED PROTEIN GCP360-RELATED"/>
    <property type="match status" value="1"/>
</dbReference>
<name>A0ABD2G257_PAGBO</name>
<evidence type="ECO:0000256" key="2">
    <source>
        <dbReference type="SAM" id="MobiDB-lite"/>
    </source>
</evidence>
<feature type="region of interest" description="Disordered" evidence="2">
    <location>
        <begin position="506"/>
        <end position="530"/>
    </location>
</feature>
<reference evidence="3 4" key="1">
    <citation type="journal article" date="2022" name="G3 (Bethesda)">
        <title>Evaluating Illumina-, Nanopore-, and PacBio-based genome assembly strategies with the bald notothen, Trematomus borchgrevinki.</title>
        <authorList>
            <person name="Rayamajhi N."/>
            <person name="Cheng C.C."/>
            <person name="Catchen J.M."/>
        </authorList>
    </citation>
    <scope>NUCLEOTIDE SEQUENCE [LARGE SCALE GENOMIC DNA]</scope>
    <source>
        <strain evidence="3">AGRC-2024</strain>
    </source>
</reference>
<feature type="region of interest" description="Disordered" evidence="2">
    <location>
        <begin position="779"/>
        <end position="811"/>
    </location>
</feature>
<feature type="region of interest" description="Disordered" evidence="2">
    <location>
        <begin position="265"/>
        <end position="286"/>
    </location>
</feature>
<feature type="coiled-coil region" evidence="1">
    <location>
        <begin position="51"/>
        <end position="96"/>
    </location>
</feature>
<feature type="compositionally biased region" description="Polar residues" evidence="2">
    <location>
        <begin position="560"/>
        <end position="578"/>
    </location>
</feature>
<feature type="compositionally biased region" description="Low complexity" evidence="2">
    <location>
        <begin position="1228"/>
        <end position="1242"/>
    </location>
</feature>
<dbReference type="InterPro" id="IPR026202">
    <property type="entry name" value="GOLGB1"/>
</dbReference>
<feature type="region of interest" description="Disordered" evidence="2">
    <location>
        <begin position="111"/>
        <end position="171"/>
    </location>
</feature>
<dbReference type="Proteomes" id="UP001619887">
    <property type="component" value="Unassembled WGS sequence"/>
</dbReference>
<evidence type="ECO:0000313" key="4">
    <source>
        <dbReference type="Proteomes" id="UP001619887"/>
    </source>
</evidence>
<feature type="region of interest" description="Disordered" evidence="2">
    <location>
        <begin position="614"/>
        <end position="655"/>
    </location>
</feature>
<reference evidence="3 4" key="2">
    <citation type="journal article" date="2024" name="G3 (Bethesda)">
        <title>The genome of the cryopelagic Antarctic bald notothen, Trematomus borchgrevinki.</title>
        <authorList>
            <person name="Rayamajhi N."/>
            <person name="Rivera-Colon A.G."/>
            <person name="Minhas B.F."/>
            <person name="Cheng C.C."/>
            <person name="Catchen J.M."/>
        </authorList>
    </citation>
    <scope>NUCLEOTIDE SEQUENCE [LARGE SCALE GENOMIC DNA]</scope>
    <source>
        <strain evidence="3">AGRC-2024</strain>
    </source>
</reference>
<feature type="compositionally biased region" description="Polar residues" evidence="2">
    <location>
        <begin position="614"/>
        <end position="624"/>
    </location>
</feature>
<keyword evidence="4" id="KW-1185">Reference proteome</keyword>
<feature type="region of interest" description="Disordered" evidence="2">
    <location>
        <begin position="1585"/>
        <end position="1608"/>
    </location>
</feature>
<feature type="region of interest" description="Disordered" evidence="2">
    <location>
        <begin position="560"/>
        <end position="590"/>
    </location>
</feature>
<proteinExistence type="predicted"/>
<gene>
    <name evidence="3" type="ORF">OYC64_006903</name>
</gene>
<feature type="compositionally biased region" description="Basic and acidic residues" evidence="2">
    <location>
        <begin position="1408"/>
        <end position="1428"/>
    </location>
</feature>
<dbReference type="PANTHER" id="PTHR18887:SF2">
    <property type="entry name" value="GOLGIN SUBFAMILY B MEMBER 1"/>
    <property type="match status" value="1"/>
</dbReference>
<feature type="coiled-coil region" evidence="1">
    <location>
        <begin position="1010"/>
        <end position="1076"/>
    </location>
</feature>
<evidence type="ECO:0000313" key="3">
    <source>
        <dbReference type="EMBL" id="KAL3048219.1"/>
    </source>
</evidence>
<evidence type="ECO:0000256" key="1">
    <source>
        <dbReference type="SAM" id="Coils"/>
    </source>
</evidence>